<comment type="similarity">
    <text evidence="2">Belongs to the TsaE family.</text>
</comment>
<name>A0A1G1UZY6_9BACT</name>
<evidence type="ECO:0000256" key="9">
    <source>
        <dbReference type="ARBA" id="ARBA00022842"/>
    </source>
</evidence>
<dbReference type="NCBIfam" id="TIGR00150">
    <property type="entry name" value="T6A_YjeE"/>
    <property type="match status" value="1"/>
</dbReference>
<reference evidence="11 12" key="1">
    <citation type="journal article" date="2016" name="Nat. Commun.">
        <title>Thousands of microbial genomes shed light on interconnected biogeochemical processes in an aquifer system.</title>
        <authorList>
            <person name="Anantharaman K."/>
            <person name="Brown C.T."/>
            <person name="Hug L.A."/>
            <person name="Sharon I."/>
            <person name="Castelle C.J."/>
            <person name="Probst A.J."/>
            <person name="Thomas B.C."/>
            <person name="Singh A."/>
            <person name="Wilkins M.J."/>
            <person name="Karaoz U."/>
            <person name="Brodie E.L."/>
            <person name="Williams K.H."/>
            <person name="Hubbard S.S."/>
            <person name="Banfield J.F."/>
        </authorList>
    </citation>
    <scope>NUCLEOTIDE SEQUENCE [LARGE SCALE GENOMIC DNA]</scope>
</reference>
<comment type="caution">
    <text evidence="11">The sequence shown here is derived from an EMBL/GenBank/DDBJ whole genome shotgun (WGS) entry which is preliminary data.</text>
</comment>
<evidence type="ECO:0000256" key="6">
    <source>
        <dbReference type="ARBA" id="ARBA00022723"/>
    </source>
</evidence>
<sequence>MEIITKNAQATYKLGRKLGNTLKSGGVLGLVGDLGSGKTTFVQGLAMGLGIKERLISPTFILLREYQKPSGGNLYHVDLYRLEQVTKDDLATLGILDFAKDKKNVILVEWADKAKSLLPENTIWVNFENLGENERRITIPD</sequence>
<evidence type="ECO:0000313" key="11">
    <source>
        <dbReference type="EMBL" id="OGY08702.1"/>
    </source>
</evidence>
<dbReference type="SUPFAM" id="SSF52540">
    <property type="entry name" value="P-loop containing nucleoside triphosphate hydrolases"/>
    <property type="match status" value="1"/>
</dbReference>
<dbReference type="Pfam" id="PF02367">
    <property type="entry name" value="TsaE"/>
    <property type="match status" value="1"/>
</dbReference>
<evidence type="ECO:0000256" key="10">
    <source>
        <dbReference type="ARBA" id="ARBA00032441"/>
    </source>
</evidence>
<dbReference type="GO" id="GO:0005737">
    <property type="term" value="C:cytoplasm"/>
    <property type="evidence" value="ECO:0007669"/>
    <property type="project" value="UniProtKB-SubCell"/>
</dbReference>
<gene>
    <name evidence="11" type="ORF">A2782_04255</name>
</gene>
<dbReference type="EMBL" id="MHBW01000023">
    <property type="protein sequence ID" value="OGY08702.1"/>
    <property type="molecule type" value="Genomic_DNA"/>
</dbReference>
<dbReference type="InterPro" id="IPR003442">
    <property type="entry name" value="T6A_TsaE"/>
</dbReference>
<evidence type="ECO:0000313" key="12">
    <source>
        <dbReference type="Proteomes" id="UP000177967"/>
    </source>
</evidence>
<dbReference type="GO" id="GO:0046872">
    <property type="term" value="F:metal ion binding"/>
    <property type="evidence" value="ECO:0007669"/>
    <property type="project" value="UniProtKB-KW"/>
</dbReference>
<evidence type="ECO:0000256" key="3">
    <source>
        <dbReference type="ARBA" id="ARBA00019010"/>
    </source>
</evidence>
<dbReference type="InterPro" id="IPR027417">
    <property type="entry name" value="P-loop_NTPase"/>
</dbReference>
<evidence type="ECO:0000256" key="5">
    <source>
        <dbReference type="ARBA" id="ARBA00022694"/>
    </source>
</evidence>
<evidence type="ECO:0000256" key="1">
    <source>
        <dbReference type="ARBA" id="ARBA00004496"/>
    </source>
</evidence>
<dbReference type="PANTHER" id="PTHR33540:SF2">
    <property type="entry name" value="TRNA THREONYLCARBAMOYLADENOSINE BIOSYNTHESIS PROTEIN TSAE"/>
    <property type="match status" value="1"/>
</dbReference>
<dbReference type="Gene3D" id="3.40.50.300">
    <property type="entry name" value="P-loop containing nucleotide triphosphate hydrolases"/>
    <property type="match status" value="1"/>
</dbReference>
<dbReference type="GO" id="GO:0005524">
    <property type="term" value="F:ATP binding"/>
    <property type="evidence" value="ECO:0007669"/>
    <property type="project" value="UniProtKB-KW"/>
</dbReference>
<evidence type="ECO:0000256" key="7">
    <source>
        <dbReference type="ARBA" id="ARBA00022741"/>
    </source>
</evidence>
<organism evidence="11 12">
    <name type="scientific">Candidatus Blackburnbacteria bacterium RIFCSPHIGHO2_01_FULL_43_15b</name>
    <dbReference type="NCBI Taxonomy" id="1797513"/>
    <lineage>
        <taxon>Bacteria</taxon>
        <taxon>Candidatus Blackburniibacteriota</taxon>
    </lineage>
</organism>
<protein>
    <recommendedName>
        <fullName evidence="3">tRNA threonylcarbamoyladenosine biosynthesis protein TsaE</fullName>
    </recommendedName>
    <alternativeName>
        <fullName evidence="10">t(6)A37 threonylcarbamoyladenosine biosynthesis protein TsaE</fullName>
    </alternativeName>
</protein>
<dbReference type="GO" id="GO:0016740">
    <property type="term" value="F:transferase activity"/>
    <property type="evidence" value="ECO:0007669"/>
    <property type="project" value="UniProtKB-KW"/>
</dbReference>
<keyword evidence="5" id="KW-0819">tRNA processing</keyword>
<dbReference type="PANTHER" id="PTHR33540">
    <property type="entry name" value="TRNA THREONYLCARBAMOYLADENOSINE BIOSYNTHESIS PROTEIN TSAE"/>
    <property type="match status" value="1"/>
</dbReference>
<accession>A0A1G1UZY6</accession>
<keyword evidence="9" id="KW-0460">Magnesium</keyword>
<dbReference type="STRING" id="1797513.A2782_04255"/>
<proteinExistence type="inferred from homology"/>
<comment type="subcellular location">
    <subcellularLocation>
        <location evidence="1">Cytoplasm</location>
    </subcellularLocation>
</comment>
<keyword evidence="4" id="KW-0963">Cytoplasm</keyword>
<keyword evidence="11" id="KW-0808">Transferase</keyword>
<dbReference type="Proteomes" id="UP000177967">
    <property type="component" value="Unassembled WGS sequence"/>
</dbReference>
<keyword evidence="8" id="KW-0067">ATP-binding</keyword>
<dbReference type="AlphaFoldDB" id="A0A1G1UZY6"/>
<dbReference type="GO" id="GO:0002949">
    <property type="term" value="P:tRNA threonylcarbamoyladenosine modification"/>
    <property type="evidence" value="ECO:0007669"/>
    <property type="project" value="InterPro"/>
</dbReference>
<evidence type="ECO:0000256" key="4">
    <source>
        <dbReference type="ARBA" id="ARBA00022490"/>
    </source>
</evidence>
<evidence type="ECO:0000256" key="8">
    <source>
        <dbReference type="ARBA" id="ARBA00022840"/>
    </source>
</evidence>
<evidence type="ECO:0000256" key="2">
    <source>
        <dbReference type="ARBA" id="ARBA00007599"/>
    </source>
</evidence>
<keyword evidence="7" id="KW-0547">Nucleotide-binding</keyword>
<keyword evidence="6" id="KW-0479">Metal-binding</keyword>